<dbReference type="PROSITE" id="PS01043">
    <property type="entry name" value="TRANSPOSASE_IS30"/>
    <property type="match status" value="1"/>
</dbReference>
<dbReference type="GO" id="GO:0006313">
    <property type="term" value="P:DNA transposition"/>
    <property type="evidence" value="ECO:0007669"/>
    <property type="project" value="InterPro"/>
</dbReference>
<reference evidence="4 5" key="1">
    <citation type="journal article" date="2016" name="Nat. Commun.">
        <title>Thousands of microbial genomes shed light on interconnected biogeochemical processes in an aquifer system.</title>
        <authorList>
            <person name="Anantharaman K."/>
            <person name="Brown C.T."/>
            <person name="Hug L.A."/>
            <person name="Sharon I."/>
            <person name="Castelle C.J."/>
            <person name="Probst A.J."/>
            <person name="Thomas B.C."/>
            <person name="Singh A."/>
            <person name="Wilkins M.J."/>
            <person name="Karaoz U."/>
            <person name="Brodie E.L."/>
            <person name="Williams K.H."/>
            <person name="Hubbard S.S."/>
            <person name="Banfield J.F."/>
        </authorList>
    </citation>
    <scope>NUCLEOTIDE SEQUENCE [LARGE SCALE GENOMIC DNA]</scope>
</reference>
<comment type="function">
    <text evidence="1">Required for the transposition of the insertion element.</text>
</comment>
<name>A0A1G2P7R6_9BACT</name>
<dbReference type="SUPFAM" id="SSF53098">
    <property type="entry name" value="Ribonuclease H-like"/>
    <property type="match status" value="1"/>
</dbReference>
<evidence type="ECO:0000256" key="2">
    <source>
        <dbReference type="ARBA" id="ARBA00006363"/>
    </source>
</evidence>
<protein>
    <recommendedName>
        <fullName evidence="3">Integrase catalytic domain-containing protein</fullName>
    </recommendedName>
</protein>
<dbReference type="GO" id="GO:0005829">
    <property type="term" value="C:cytosol"/>
    <property type="evidence" value="ECO:0007669"/>
    <property type="project" value="TreeGrafter"/>
</dbReference>
<dbReference type="PROSITE" id="PS50994">
    <property type="entry name" value="INTEGRASE"/>
    <property type="match status" value="1"/>
</dbReference>
<gene>
    <name evidence="4" type="ORF">A3G03_02075</name>
</gene>
<dbReference type="PANTHER" id="PTHR10948">
    <property type="entry name" value="TRANSPOSASE"/>
    <property type="match status" value="1"/>
</dbReference>
<dbReference type="InterPro" id="IPR012337">
    <property type="entry name" value="RNaseH-like_sf"/>
</dbReference>
<evidence type="ECO:0000313" key="4">
    <source>
        <dbReference type="EMBL" id="OHA43769.1"/>
    </source>
</evidence>
<dbReference type="GO" id="GO:0003677">
    <property type="term" value="F:DNA binding"/>
    <property type="evidence" value="ECO:0007669"/>
    <property type="project" value="InterPro"/>
</dbReference>
<evidence type="ECO:0000256" key="1">
    <source>
        <dbReference type="ARBA" id="ARBA00002190"/>
    </source>
</evidence>
<proteinExistence type="inferred from homology"/>
<dbReference type="AlphaFoldDB" id="A0A1G2P7R6"/>
<dbReference type="EMBL" id="MHSL01000018">
    <property type="protein sequence ID" value="OHA43769.1"/>
    <property type="molecule type" value="Genomic_DNA"/>
</dbReference>
<evidence type="ECO:0000313" key="5">
    <source>
        <dbReference type="Proteomes" id="UP000176355"/>
    </source>
</evidence>
<dbReference type="InterPro" id="IPR053392">
    <property type="entry name" value="Transposase_IS30-like"/>
</dbReference>
<dbReference type="InterPro" id="IPR001584">
    <property type="entry name" value="Integrase_cat-core"/>
</dbReference>
<dbReference type="InterPro" id="IPR001598">
    <property type="entry name" value="Transposase_IS30_CS"/>
</dbReference>
<organism evidence="4 5">
    <name type="scientific">Candidatus Taylorbacteria bacterium RIFCSPLOWO2_12_FULL_44_15c</name>
    <dbReference type="NCBI Taxonomy" id="1802333"/>
    <lineage>
        <taxon>Bacteria</taxon>
        <taxon>Candidatus Tayloriibacteriota</taxon>
    </lineage>
</organism>
<dbReference type="GO" id="GO:0004803">
    <property type="term" value="F:transposase activity"/>
    <property type="evidence" value="ECO:0007669"/>
    <property type="project" value="InterPro"/>
</dbReference>
<evidence type="ECO:0000259" key="3">
    <source>
        <dbReference type="PROSITE" id="PS50994"/>
    </source>
</evidence>
<dbReference type="InterPro" id="IPR051917">
    <property type="entry name" value="Transposase-Integrase"/>
</dbReference>
<dbReference type="Proteomes" id="UP000176355">
    <property type="component" value="Unassembled WGS sequence"/>
</dbReference>
<dbReference type="GO" id="GO:0015074">
    <property type="term" value="P:DNA integration"/>
    <property type="evidence" value="ECO:0007669"/>
    <property type="project" value="InterPro"/>
</dbReference>
<dbReference type="InterPro" id="IPR036397">
    <property type="entry name" value="RNaseH_sf"/>
</dbReference>
<dbReference type="PANTHER" id="PTHR10948:SF23">
    <property type="entry name" value="TRANSPOSASE INSI FOR INSERTION SEQUENCE ELEMENT IS30A-RELATED"/>
    <property type="match status" value="1"/>
</dbReference>
<dbReference type="Gene3D" id="3.30.420.10">
    <property type="entry name" value="Ribonuclease H-like superfamily/Ribonuclease H"/>
    <property type="match status" value="1"/>
</dbReference>
<accession>A0A1G2P7R6</accession>
<comment type="caution">
    <text evidence="4">The sequence shown here is derived from an EMBL/GenBank/DDBJ whole genome shotgun (WGS) entry which is preliminary data.</text>
</comment>
<sequence length="315" mass="37594">MRYKHFSKDDRVKLAVLLRTKTKRKEIGRILNKDPVSVWREIKRGSAGGKYLPLLAGRKAKERKTHRKRRIENDERLKKYVLEKLKLYWSPEQIAGRLRRKDIIICHETIYGYIIRHQKLKKYLRCKKGKYRRRHGTVLREKMREYGKKRWIGERPQIINDRARIGDWEGDTIIGLERTKRILTHVERKTGYLIADKLDAVSAEIVAEKTAESFRKLPKQKRQSITYDNGTEFSSHEIVERKTKASVYFANPYHSWERGTNENTNGLIRQFFPKKSSFATVTQEQVDRMVELLNRRPRKRLSYLTPFEMFHCASF</sequence>
<feature type="domain" description="Integrase catalytic" evidence="3">
    <location>
        <begin position="152"/>
        <end position="314"/>
    </location>
</feature>
<dbReference type="NCBIfam" id="NF033563">
    <property type="entry name" value="transpos_IS30"/>
    <property type="match status" value="1"/>
</dbReference>
<comment type="similarity">
    <text evidence="2">Belongs to the transposase IS30 family.</text>
</comment>